<dbReference type="Gene3D" id="1.25.40.20">
    <property type="entry name" value="Ankyrin repeat-containing domain"/>
    <property type="match status" value="1"/>
</dbReference>
<sequence length="74" mass="8002">MASAFRALYPLLNRLKGDFVRFSAGQTVEKGVNITVVNNNGLIPVYSIAINGYLNTVKFLVNNGVDITVANNNS</sequence>
<dbReference type="InterPro" id="IPR036770">
    <property type="entry name" value="Ankyrin_rpt-contain_sf"/>
</dbReference>
<evidence type="ECO:0008006" key="4">
    <source>
        <dbReference type="Google" id="ProtNLM"/>
    </source>
</evidence>
<feature type="repeat" description="ANK" evidence="1">
    <location>
        <begin position="40"/>
        <end position="72"/>
    </location>
</feature>
<accession>A0AAJ0GPX1</accession>
<dbReference type="RefSeq" id="XP_062719525.1">
    <property type="nucleotide sequence ID" value="XM_062869833.1"/>
</dbReference>
<reference evidence="2" key="2">
    <citation type="submission" date="2023-06" db="EMBL/GenBank/DDBJ databases">
        <authorList>
            <consortium name="Lawrence Berkeley National Laboratory"/>
            <person name="Mondo S.J."/>
            <person name="Hensen N."/>
            <person name="Bonometti L."/>
            <person name="Westerberg I."/>
            <person name="Brannstrom I.O."/>
            <person name="Guillou S."/>
            <person name="Cros-Aarteil S."/>
            <person name="Calhoun S."/>
            <person name="Haridas S."/>
            <person name="Kuo A."/>
            <person name="Pangilinan J."/>
            <person name="Riley R."/>
            <person name="Labutti K."/>
            <person name="Andreopoulos B."/>
            <person name="Lipzen A."/>
            <person name="Chen C."/>
            <person name="Yanf M."/>
            <person name="Daum C."/>
            <person name="Ng V."/>
            <person name="Clum A."/>
            <person name="Steindorff A."/>
            <person name="Ohm R."/>
            <person name="Martin F."/>
            <person name="Silar P."/>
            <person name="Natvig D."/>
            <person name="Lalanne C."/>
            <person name="Gautier V."/>
            <person name="Ament-Velasquez S.L."/>
            <person name="Kruys A."/>
            <person name="Hutchinson M.I."/>
            <person name="Powell A.J."/>
            <person name="Barry K."/>
            <person name="Miller A.N."/>
            <person name="Grigoriev I.V."/>
            <person name="Debuchy R."/>
            <person name="Gladieux P."/>
            <person name="Thoren M.H."/>
            <person name="Johannesson H."/>
        </authorList>
    </citation>
    <scope>NUCLEOTIDE SEQUENCE</scope>
    <source>
        <strain evidence="2">CBS 333.67</strain>
    </source>
</reference>
<gene>
    <name evidence="2" type="ORF">B0T15DRAFT_541096</name>
</gene>
<proteinExistence type="predicted"/>
<evidence type="ECO:0000256" key="1">
    <source>
        <dbReference type="PROSITE-ProRule" id="PRU00023"/>
    </source>
</evidence>
<dbReference type="PROSITE" id="PS50088">
    <property type="entry name" value="ANK_REPEAT"/>
    <property type="match status" value="1"/>
</dbReference>
<reference evidence="2" key="1">
    <citation type="journal article" date="2023" name="Mol. Phylogenet. Evol.">
        <title>Genome-scale phylogeny and comparative genomics of the fungal order Sordariales.</title>
        <authorList>
            <person name="Hensen N."/>
            <person name="Bonometti L."/>
            <person name="Westerberg I."/>
            <person name="Brannstrom I.O."/>
            <person name="Guillou S."/>
            <person name="Cros-Aarteil S."/>
            <person name="Calhoun S."/>
            <person name="Haridas S."/>
            <person name="Kuo A."/>
            <person name="Mondo S."/>
            <person name="Pangilinan J."/>
            <person name="Riley R."/>
            <person name="LaButti K."/>
            <person name="Andreopoulos B."/>
            <person name="Lipzen A."/>
            <person name="Chen C."/>
            <person name="Yan M."/>
            <person name="Daum C."/>
            <person name="Ng V."/>
            <person name="Clum A."/>
            <person name="Steindorff A."/>
            <person name="Ohm R.A."/>
            <person name="Martin F."/>
            <person name="Silar P."/>
            <person name="Natvig D.O."/>
            <person name="Lalanne C."/>
            <person name="Gautier V."/>
            <person name="Ament-Velasquez S.L."/>
            <person name="Kruys A."/>
            <person name="Hutchinson M.I."/>
            <person name="Powell A.J."/>
            <person name="Barry K."/>
            <person name="Miller A.N."/>
            <person name="Grigoriev I.V."/>
            <person name="Debuchy R."/>
            <person name="Gladieux P."/>
            <person name="Hiltunen Thoren M."/>
            <person name="Johannesson H."/>
        </authorList>
    </citation>
    <scope>NUCLEOTIDE SEQUENCE</scope>
    <source>
        <strain evidence="2">CBS 333.67</strain>
    </source>
</reference>
<dbReference type="PROSITE" id="PS50297">
    <property type="entry name" value="ANK_REP_REGION"/>
    <property type="match status" value="1"/>
</dbReference>
<dbReference type="InterPro" id="IPR002110">
    <property type="entry name" value="Ankyrin_rpt"/>
</dbReference>
<keyword evidence="1" id="KW-0040">ANK repeat</keyword>
<organism evidence="2 3">
    <name type="scientific">Chaetomium strumarium</name>
    <dbReference type="NCBI Taxonomy" id="1170767"/>
    <lineage>
        <taxon>Eukaryota</taxon>
        <taxon>Fungi</taxon>
        <taxon>Dikarya</taxon>
        <taxon>Ascomycota</taxon>
        <taxon>Pezizomycotina</taxon>
        <taxon>Sordariomycetes</taxon>
        <taxon>Sordariomycetidae</taxon>
        <taxon>Sordariales</taxon>
        <taxon>Chaetomiaceae</taxon>
        <taxon>Chaetomium</taxon>
    </lineage>
</organism>
<name>A0AAJ0GPX1_9PEZI</name>
<dbReference type="EMBL" id="JAUDZG010000006">
    <property type="protein sequence ID" value="KAK3303745.1"/>
    <property type="molecule type" value="Genomic_DNA"/>
</dbReference>
<evidence type="ECO:0000313" key="2">
    <source>
        <dbReference type="EMBL" id="KAK3303745.1"/>
    </source>
</evidence>
<evidence type="ECO:0000313" key="3">
    <source>
        <dbReference type="Proteomes" id="UP001273166"/>
    </source>
</evidence>
<protein>
    <recommendedName>
        <fullName evidence="4">Ankyrin repeat protein</fullName>
    </recommendedName>
</protein>
<dbReference type="Proteomes" id="UP001273166">
    <property type="component" value="Unassembled WGS sequence"/>
</dbReference>
<keyword evidence="3" id="KW-1185">Reference proteome</keyword>
<dbReference type="GeneID" id="87888662"/>
<dbReference type="AlphaFoldDB" id="A0AAJ0GPX1"/>
<dbReference type="SUPFAM" id="SSF48403">
    <property type="entry name" value="Ankyrin repeat"/>
    <property type="match status" value="1"/>
</dbReference>
<comment type="caution">
    <text evidence="2">The sequence shown here is derived from an EMBL/GenBank/DDBJ whole genome shotgun (WGS) entry which is preliminary data.</text>
</comment>